<evidence type="ECO:0000313" key="1">
    <source>
        <dbReference type="EMBL" id="PJF17163.1"/>
    </source>
</evidence>
<dbReference type="Gene3D" id="1.10.240.10">
    <property type="entry name" value="Tyrosyl-Transfer RNA Synthetase"/>
    <property type="match status" value="1"/>
</dbReference>
<dbReference type="PANTHER" id="PTHR43766">
    <property type="entry name" value="TRYPTOPHAN--TRNA LIGASE, MITOCHONDRIAL"/>
    <property type="match status" value="1"/>
</dbReference>
<comment type="caution">
    <text evidence="1">The sequence shown here is derived from an EMBL/GenBank/DDBJ whole genome shotgun (WGS) entry which is preliminary data.</text>
</comment>
<dbReference type="OrthoDB" id="15808at2759"/>
<name>A0A2H9THB5_9FUNG</name>
<dbReference type="SUPFAM" id="SSF52374">
    <property type="entry name" value="Nucleotidylyl transferase"/>
    <property type="match status" value="1"/>
</dbReference>
<dbReference type="EMBL" id="MTSL01000187">
    <property type="protein sequence ID" value="PJF17163.1"/>
    <property type="molecule type" value="Genomic_DNA"/>
</dbReference>
<accession>A0A2H9THB5</accession>
<dbReference type="GO" id="GO:0005829">
    <property type="term" value="C:cytosol"/>
    <property type="evidence" value="ECO:0007669"/>
    <property type="project" value="TreeGrafter"/>
</dbReference>
<dbReference type="InterPro" id="IPR014729">
    <property type="entry name" value="Rossmann-like_a/b/a_fold"/>
</dbReference>
<evidence type="ECO:0000313" key="2">
    <source>
        <dbReference type="Proteomes" id="UP000240830"/>
    </source>
</evidence>
<gene>
    <name evidence="1" type="ORF">PSACC_03020</name>
</gene>
<dbReference type="GO" id="GO:0004830">
    <property type="term" value="F:tryptophan-tRNA ligase activity"/>
    <property type="evidence" value="ECO:0007669"/>
    <property type="project" value="TreeGrafter"/>
</dbReference>
<dbReference type="PANTHER" id="PTHR43766:SF1">
    <property type="entry name" value="TRYPTOPHAN--TRNA LIGASE, MITOCHONDRIAL"/>
    <property type="match status" value="1"/>
</dbReference>
<proteinExistence type="predicted"/>
<dbReference type="Gene3D" id="3.40.50.620">
    <property type="entry name" value="HUPs"/>
    <property type="match status" value="1"/>
</dbReference>
<dbReference type="STRING" id="1246581.A0A2H9THB5"/>
<sequence length="129" mass="14439">MRALTDSGEDITFDESTRPGLAALLSLFALMQNKTPDAVAHEYARIRGLCQFKVDLATCLIEYLSPFRNAYLMNMSDPGHIESVLAEGSRTARQIAQSNLEHLHMCTNMPVLQLLHQRLTLKFAINYAA</sequence>
<dbReference type="InterPro" id="IPR050203">
    <property type="entry name" value="Trp-tRNA_synthetase"/>
</dbReference>
<dbReference type="AlphaFoldDB" id="A0A2H9THB5"/>
<keyword evidence="2" id="KW-1185">Reference proteome</keyword>
<organism evidence="1 2">
    <name type="scientific">Paramicrosporidium saccamoebae</name>
    <dbReference type="NCBI Taxonomy" id="1246581"/>
    <lineage>
        <taxon>Eukaryota</taxon>
        <taxon>Fungi</taxon>
        <taxon>Fungi incertae sedis</taxon>
        <taxon>Cryptomycota</taxon>
        <taxon>Cryptomycota incertae sedis</taxon>
        <taxon>Paramicrosporidium</taxon>
    </lineage>
</organism>
<keyword evidence="1" id="KW-0436">Ligase</keyword>
<reference evidence="1 2" key="1">
    <citation type="submission" date="2016-10" db="EMBL/GenBank/DDBJ databases">
        <title>The genome of Paramicrosporidium saccamoebae is the missing link in understanding Cryptomycota and Microsporidia evolution.</title>
        <authorList>
            <person name="Quandt C.A."/>
            <person name="Beaudet D."/>
            <person name="Corsaro D."/>
            <person name="Michel R."/>
            <person name="Corradi N."/>
            <person name="James T."/>
        </authorList>
    </citation>
    <scope>NUCLEOTIDE SEQUENCE [LARGE SCALE GENOMIC DNA]</scope>
    <source>
        <strain evidence="1 2">KSL3</strain>
    </source>
</reference>
<dbReference type="Proteomes" id="UP000240830">
    <property type="component" value="Unassembled WGS sequence"/>
</dbReference>
<protein>
    <submittedName>
        <fullName evidence="1">Tryptophan--tRNA ligase</fullName>
    </submittedName>
</protein>
<dbReference type="GO" id="GO:0006436">
    <property type="term" value="P:tryptophanyl-tRNA aminoacylation"/>
    <property type="evidence" value="ECO:0007669"/>
    <property type="project" value="TreeGrafter"/>
</dbReference>